<evidence type="ECO:0000313" key="3">
    <source>
        <dbReference type="EMBL" id="KAK3271571.1"/>
    </source>
</evidence>
<dbReference type="PANTHER" id="PTHR10877">
    <property type="entry name" value="POLYCYSTIN FAMILY MEMBER"/>
    <property type="match status" value="1"/>
</dbReference>
<dbReference type="PANTHER" id="PTHR10877:SF183">
    <property type="entry name" value="AT14535P-RELATED"/>
    <property type="match status" value="1"/>
</dbReference>
<protein>
    <submittedName>
        <fullName evidence="3">Uncharacterized protein</fullName>
    </submittedName>
</protein>
<feature type="compositionally biased region" description="Basic and acidic residues" evidence="1">
    <location>
        <begin position="269"/>
        <end position="287"/>
    </location>
</feature>
<proteinExistence type="predicted"/>
<organism evidence="3 4">
    <name type="scientific">Cymbomonas tetramitiformis</name>
    <dbReference type="NCBI Taxonomy" id="36881"/>
    <lineage>
        <taxon>Eukaryota</taxon>
        <taxon>Viridiplantae</taxon>
        <taxon>Chlorophyta</taxon>
        <taxon>Pyramimonadophyceae</taxon>
        <taxon>Pyramimonadales</taxon>
        <taxon>Pyramimonadaceae</taxon>
        <taxon>Cymbomonas</taxon>
    </lineage>
</organism>
<sequence>MAALAVRTAAIERAVHREEMDAEEQAEFDEIMSREVNQSPDTNFPSANEGGYLHLMTRRANHEKRDFNIKLLDNGDLQKRFTSVDQVQEWLLEKVDSFWEPSQCGDSMCTYPMEYASWGSHGCEADCGALPSTPVHVHISTYSSRSETEEMSEEDDVERILWNVCSVAEYDGASVCWFDPWFPLASRSQLTYSLELPDADWLLQVIKPSYISVSVVIYHNELGSMLGSMNPEPVFQGKRRRRLQTRQSLNRLTSWPAPRHAPLKNTTHGSREPLSARRSGLEEVPPHEDCIPPSKWETWRRLLNHTQAQQSFATAETCQALVLELVAEYPNHYLECGGGDMTELCCQRYQALYDGHCWCTLPVIDHGVYQSKSTNPNENNPSALSAIMSTIVYDMRKCSNFSVDQYAMNNPLRCNHLTPAITQVEGVNAVACRYEFSTLFEQASSFSRCTTVDSCTAAADLGCCSVLLNLERYNCLCYDRGTAGALAEADLEAVVSLFECCNLTSPDCSSMPPATYYPSGEQYNHSLYRRTPSSRRAVMRASDCNRPQLQAFLAAVSPFRLMLSLRRAGSAMAGDANADPLEYYHKWRSWDADLWIYEMSKVEAIKIALGTSWAMAERIKKLYEEGKMDAMNMAVSHCAEVPGTAPVGCSRHADFLFSMLYLDPCSEAVRYITCDTEIDGELDCGQYVAGFGGDDNTRVLYGDLIQENYDQYLGACTNQTKTDMCVEYRDQCAEQFPVILEALSDCIATDDFTVGRVNNLTLNKMYLCASNYRWAANGDPPPTCEELLYYHGSVEERWTREVYAEPKEVLEEAWYTRNVTGTVAAGAVGDCMVHADCAHGFYCALVASPGGSNSTCLSCLFCSFCYVDQDKDSWDYWQILPAEPSCGSCPCDADKELVAADDLREFVSEELSELYEGPGLDLAEGFQAALNEYATGPLEMFRSCDRKSLDHICDAESGCWPGSSGYWDNFACERTEVERAEYTDGTRIYGQPSCSEYDMTEVHMPMRGGRWYLPRHACCQPVRDHVVALSFAVFEHSTRENAAALVTSQNLDSDTVLDRFISSKNKILAGMLLHVTRHVETECRASVFEKLYQSPGCIRADRKDGGDYPHYGTDAVFVEGTSYYDAAVANKQPLYYSNSSELNEFGVPYAFYYTDMAGLPAGYPILVDVNMEAERAEDFVSFLFESNYFDDLQDRLFVQFVTYNGNLRTFGNFGVAFYINQEGTIDITHNLQSFKLEMTGTPLDAFRIFMEGIFIIMYLVIFSGEALNHWDSYQRTGSMLGHFKSFFNVLDIMTLMTYAVVVASWVNICVQSTDFDIDLRYEVYTSVTGHDAEGGHVNWLQWRDGGANLRTLGTKFSEMRHLGILHQWYTLCTGVGLLGTMLRILKLLDFHPDIGMVTRTLRKACDSRPPPCLAAARIPAARRMLDAHCQPHASLTLVSHCAPPAQPPARGRRLLSVRGVSGLGAQFAAKGRRQWRDPLIRMAAWSGN</sequence>
<feature type="transmembrane region" description="Helical" evidence="2">
    <location>
        <begin position="1245"/>
        <end position="1264"/>
    </location>
</feature>
<keyword evidence="2" id="KW-1133">Transmembrane helix</keyword>
<evidence type="ECO:0000256" key="2">
    <source>
        <dbReference type="SAM" id="Phobius"/>
    </source>
</evidence>
<dbReference type="Proteomes" id="UP001190700">
    <property type="component" value="Unassembled WGS sequence"/>
</dbReference>
<dbReference type="EMBL" id="LGRX02009603">
    <property type="protein sequence ID" value="KAK3271571.1"/>
    <property type="molecule type" value="Genomic_DNA"/>
</dbReference>
<comment type="caution">
    <text evidence="3">The sequence shown here is derived from an EMBL/GenBank/DDBJ whole genome shotgun (WGS) entry which is preliminary data.</text>
</comment>
<feature type="transmembrane region" description="Helical" evidence="2">
    <location>
        <begin position="1285"/>
        <end position="1306"/>
    </location>
</feature>
<reference evidence="3 4" key="1">
    <citation type="journal article" date="2015" name="Genome Biol. Evol.">
        <title>Comparative Genomics of a Bacterivorous Green Alga Reveals Evolutionary Causalities and Consequences of Phago-Mixotrophic Mode of Nutrition.</title>
        <authorList>
            <person name="Burns J.A."/>
            <person name="Paasch A."/>
            <person name="Narechania A."/>
            <person name="Kim E."/>
        </authorList>
    </citation>
    <scope>NUCLEOTIDE SEQUENCE [LARGE SCALE GENOMIC DNA]</scope>
    <source>
        <strain evidence="3 4">PLY_AMNH</strain>
    </source>
</reference>
<keyword evidence="4" id="KW-1185">Reference proteome</keyword>
<name>A0AAE0G4T1_9CHLO</name>
<dbReference type="InterPro" id="IPR051223">
    <property type="entry name" value="Polycystin"/>
</dbReference>
<evidence type="ECO:0000313" key="4">
    <source>
        <dbReference type="Proteomes" id="UP001190700"/>
    </source>
</evidence>
<evidence type="ECO:0000256" key="1">
    <source>
        <dbReference type="SAM" id="MobiDB-lite"/>
    </source>
</evidence>
<keyword evidence="2" id="KW-0812">Transmembrane</keyword>
<keyword evidence="2" id="KW-0472">Membrane</keyword>
<accession>A0AAE0G4T1</accession>
<feature type="region of interest" description="Disordered" evidence="1">
    <location>
        <begin position="255"/>
        <end position="287"/>
    </location>
</feature>
<gene>
    <name evidence="3" type="ORF">CYMTET_20090</name>
</gene>